<feature type="transmembrane region" description="Helical" evidence="1">
    <location>
        <begin position="96"/>
        <end position="116"/>
    </location>
</feature>
<evidence type="ECO:0000313" key="2">
    <source>
        <dbReference type="EMBL" id="TLP75340.1"/>
    </source>
</evidence>
<feature type="transmembrane region" description="Helical" evidence="1">
    <location>
        <begin position="36"/>
        <end position="58"/>
    </location>
</feature>
<proteinExistence type="predicted"/>
<keyword evidence="1" id="KW-0472">Membrane</keyword>
<dbReference type="Proteomes" id="UP000306544">
    <property type="component" value="Unassembled WGS sequence"/>
</dbReference>
<evidence type="ECO:0008006" key="4">
    <source>
        <dbReference type="Google" id="ProtNLM"/>
    </source>
</evidence>
<dbReference type="RefSeq" id="WP_138170423.1">
    <property type="nucleotide sequence ID" value="NZ_VAWA01000009.1"/>
</dbReference>
<keyword evidence="3" id="KW-1185">Reference proteome</keyword>
<keyword evidence="1" id="KW-0812">Transmembrane</keyword>
<evidence type="ECO:0000313" key="3">
    <source>
        <dbReference type="Proteomes" id="UP000306544"/>
    </source>
</evidence>
<reference evidence="2 3" key="1">
    <citation type="submission" date="2019-05" db="EMBL/GenBank/DDBJ databases">
        <title>Nesterenkonia sp. GY239, isolated from the Southern Atlantic Ocean.</title>
        <authorList>
            <person name="Zhang G."/>
        </authorList>
    </citation>
    <scope>NUCLEOTIDE SEQUENCE [LARGE SCALE GENOMIC DNA]</scope>
    <source>
        <strain evidence="2 3">GY239</strain>
    </source>
</reference>
<dbReference type="OrthoDB" id="4951405at2"/>
<evidence type="ECO:0000256" key="1">
    <source>
        <dbReference type="SAM" id="Phobius"/>
    </source>
</evidence>
<dbReference type="EMBL" id="VAWA01000009">
    <property type="protein sequence ID" value="TLP75340.1"/>
    <property type="molecule type" value="Genomic_DNA"/>
</dbReference>
<gene>
    <name evidence="2" type="ORF">FEF27_08480</name>
</gene>
<protein>
    <recommendedName>
        <fullName evidence="4">ATP synthase</fullName>
    </recommendedName>
</protein>
<comment type="caution">
    <text evidence="2">The sequence shown here is derived from an EMBL/GenBank/DDBJ whole genome shotgun (WGS) entry which is preliminary data.</text>
</comment>
<sequence length="132" mass="13772">MSSSGWRAVLVSTTQAGLLTWGLATGAAALIHGGEAAASAAAGGGLVLVLSFLSLALIDWAERHRPHLAIPLFMMGFGIKIVVLALAMPLVQPGQWLHPGWALGSGIAVLLVWQIVEVLSFARMRLAIEPDA</sequence>
<feature type="transmembrane region" description="Helical" evidence="1">
    <location>
        <begin position="70"/>
        <end position="90"/>
    </location>
</feature>
<organism evidence="2 3">
    <name type="scientific">Nesterenkonia sphaerica</name>
    <dbReference type="NCBI Taxonomy" id="1804988"/>
    <lineage>
        <taxon>Bacteria</taxon>
        <taxon>Bacillati</taxon>
        <taxon>Actinomycetota</taxon>
        <taxon>Actinomycetes</taxon>
        <taxon>Micrococcales</taxon>
        <taxon>Micrococcaceae</taxon>
        <taxon>Nesterenkonia</taxon>
    </lineage>
</organism>
<dbReference type="AlphaFoldDB" id="A0A5R9A9Z9"/>
<name>A0A5R9A9Z9_9MICC</name>
<accession>A0A5R9A9Z9</accession>
<keyword evidence="1" id="KW-1133">Transmembrane helix</keyword>